<evidence type="ECO:0000313" key="11">
    <source>
        <dbReference type="Proteomes" id="UP001501508"/>
    </source>
</evidence>
<dbReference type="SUPFAM" id="SSF49299">
    <property type="entry name" value="PKD domain"/>
    <property type="match status" value="1"/>
</dbReference>
<dbReference type="PROSITE" id="PS50093">
    <property type="entry name" value="PKD"/>
    <property type="match status" value="1"/>
</dbReference>
<organism evidence="10 11">
    <name type="scientific">Ravibacter arvi</name>
    <dbReference type="NCBI Taxonomy" id="2051041"/>
    <lineage>
        <taxon>Bacteria</taxon>
        <taxon>Pseudomonadati</taxon>
        <taxon>Bacteroidota</taxon>
        <taxon>Cytophagia</taxon>
        <taxon>Cytophagales</taxon>
        <taxon>Spirosomataceae</taxon>
        <taxon>Ravibacter</taxon>
    </lineage>
</organism>
<evidence type="ECO:0000313" key="10">
    <source>
        <dbReference type="EMBL" id="GAA4435932.1"/>
    </source>
</evidence>
<dbReference type="CDD" id="cd00146">
    <property type="entry name" value="PKD"/>
    <property type="match status" value="1"/>
</dbReference>
<dbReference type="InterPro" id="IPR035986">
    <property type="entry name" value="PKD_dom_sf"/>
</dbReference>
<dbReference type="InterPro" id="IPR013783">
    <property type="entry name" value="Ig-like_fold"/>
</dbReference>
<evidence type="ECO:0000256" key="5">
    <source>
        <dbReference type="ARBA" id="ARBA00022801"/>
    </source>
</evidence>
<sequence>MKRLLYVLIFVFAALKGVGQRVEEQCATMAMDSVLRLRHPELGSLEEFELFMKRKIRERGELALTGRVMDEVIRIPVVVHVVHNGENVGAGTNISAAQVASQIETLNEDFRKRAGTPGFNTHSRGADVEIEFALAVLNPQGQIMAEPGIDRVAGGRSTWTRDQIENLKTYTIWDPTLYYNVWVLDIAATGSTQLLGYAQFPVQSGLQGLSEGGGSTTDGVVVHVRSFGNTKKGNFSNLFPNNNQGRTLTHETGHWLGLRHIWGDTNCGSDYCDDTPTQASASSGCQVGRQSCGSTNMVENYMDYSQDACMNIFTIDQKARIRAVIANSPRRRELATSNVLGNTQGGVPVARFISDRQQVMLAGEVQFTDRSLNNPASWAWKFDGGSPATSTERNPKVTYAKAGTYAVELTVTNSKGTNVLRSPGFIEVLNAGQCATVTNFKGPQNLLREPGGGYVAGQNAAKITAVSEFFENPLGYTTVSGAKLKFGKVFMKDGAASEGVVNVTVWNARGFQGGPGSVLEYKSVPLREIALDVAANKATMVTFNREVPVGGRPFHVGMELVYEGDTVALFTTRDGEVLTGTSWRQKSNGDWDLNLQANGLNIAHHIEAVFGMKPSVQISGSDLFVNPGEAVTLQASGAGIYQWAANENMNTGIGPMVVVRPTKTQTYEVTGSGTDVCVDSASITIYVREGKITGNEPLTDVFEKSVKIHPNPSSGKVTVSMNNASRGKGSVGVFAVSGVRMKSLEIEKSTDELTVPLDLSNFSAGLYIIEIRVGADRAVRRILKH</sequence>
<dbReference type="PANTHER" id="PTHR47466">
    <property type="match status" value="1"/>
</dbReference>
<evidence type="ECO:0000259" key="9">
    <source>
        <dbReference type="PROSITE" id="PS50093"/>
    </source>
</evidence>
<keyword evidence="3" id="KW-0479">Metal-binding</keyword>
<comment type="similarity">
    <text evidence="1">Belongs to the peptidase M43B family.</text>
</comment>
<dbReference type="RefSeq" id="WP_345027498.1">
    <property type="nucleotide sequence ID" value="NZ_BAABEY010000014.1"/>
</dbReference>
<evidence type="ECO:0000256" key="8">
    <source>
        <dbReference type="ARBA" id="ARBA00023157"/>
    </source>
</evidence>
<dbReference type="PANTHER" id="PTHR47466:SF1">
    <property type="entry name" value="METALLOPROTEASE MEP1 (AFU_ORTHOLOGUE AFUA_1G07730)-RELATED"/>
    <property type="match status" value="1"/>
</dbReference>
<dbReference type="CDD" id="cd04275">
    <property type="entry name" value="ZnMc_pappalysin_like"/>
    <property type="match status" value="1"/>
</dbReference>
<keyword evidence="2" id="KW-0645">Protease</keyword>
<dbReference type="Gene3D" id="2.60.40.10">
    <property type="entry name" value="Immunoglobulins"/>
    <property type="match status" value="1"/>
</dbReference>
<evidence type="ECO:0000256" key="4">
    <source>
        <dbReference type="ARBA" id="ARBA00022729"/>
    </source>
</evidence>
<dbReference type="InterPro" id="IPR024079">
    <property type="entry name" value="MetalloPept_cat_dom_sf"/>
</dbReference>
<protein>
    <recommendedName>
        <fullName evidence="9">PKD domain-containing protein</fullName>
    </recommendedName>
</protein>
<dbReference type="Gene3D" id="3.40.390.10">
    <property type="entry name" value="Collagenase (Catalytic Domain)"/>
    <property type="match status" value="1"/>
</dbReference>
<reference evidence="11" key="1">
    <citation type="journal article" date="2019" name="Int. J. Syst. Evol. Microbiol.">
        <title>The Global Catalogue of Microorganisms (GCM) 10K type strain sequencing project: providing services to taxonomists for standard genome sequencing and annotation.</title>
        <authorList>
            <consortium name="The Broad Institute Genomics Platform"/>
            <consortium name="The Broad Institute Genome Sequencing Center for Infectious Disease"/>
            <person name="Wu L."/>
            <person name="Ma J."/>
        </authorList>
    </citation>
    <scope>NUCLEOTIDE SEQUENCE [LARGE SCALE GENOMIC DNA]</scope>
    <source>
        <strain evidence="11">JCM 31920</strain>
    </source>
</reference>
<evidence type="ECO:0000256" key="3">
    <source>
        <dbReference type="ARBA" id="ARBA00022723"/>
    </source>
</evidence>
<keyword evidence="6" id="KW-0862">Zinc</keyword>
<dbReference type="Pfam" id="PF05572">
    <property type="entry name" value="Peptidase_M43"/>
    <property type="match status" value="1"/>
</dbReference>
<dbReference type="EMBL" id="BAABEY010000014">
    <property type="protein sequence ID" value="GAA4435932.1"/>
    <property type="molecule type" value="Genomic_DNA"/>
</dbReference>
<evidence type="ECO:0000256" key="6">
    <source>
        <dbReference type="ARBA" id="ARBA00022833"/>
    </source>
</evidence>
<keyword evidence="7" id="KW-0482">Metalloprotease</keyword>
<dbReference type="Pfam" id="PF18962">
    <property type="entry name" value="Por_Secre_tail"/>
    <property type="match status" value="1"/>
</dbReference>
<feature type="domain" description="PKD" evidence="9">
    <location>
        <begin position="348"/>
        <end position="433"/>
    </location>
</feature>
<keyword evidence="4" id="KW-0732">Signal</keyword>
<dbReference type="Proteomes" id="UP001501508">
    <property type="component" value="Unassembled WGS sequence"/>
</dbReference>
<gene>
    <name evidence="10" type="ORF">GCM10023091_13180</name>
</gene>
<dbReference type="SMART" id="SM00089">
    <property type="entry name" value="PKD"/>
    <property type="match status" value="2"/>
</dbReference>
<dbReference type="Pfam" id="PF18911">
    <property type="entry name" value="PKD_4"/>
    <property type="match status" value="1"/>
</dbReference>
<dbReference type="NCBIfam" id="TIGR04183">
    <property type="entry name" value="Por_Secre_tail"/>
    <property type="match status" value="1"/>
</dbReference>
<keyword evidence="5" id="KW-0378">Hydrolase</keyword>
<keyword evidence="11" id="KW-1185">Reference proteome</keyword>
<dbReference type="InterPro" id="IPR000601">
    <property type="entry name" value="PKD_dom"/>
</dbReference>
<dbReference type="InterPro" id="IPR022409">
    <property type="entry name" value="PKD/Chitinase_dom"/>
</dbReference>
<name>A0ABP8LTM7_9BACT</name>
<evidence type="ECO:0000256" key="2">
    <source>
        <dbReference type="ARBA" id="ARBA00022670"/>
    </source>
</evidence>
<dbReference type="SUPFAM" id="SSF55486">
    <property type="entry name" value="Metalloproteases ('zincins'), catalytic domain"/>
    <property type="match status" value="1"/>
</dbReference>
<evidence type="ECO:0000256" key="7">
    <source>
        <dbReference type="ARBA" id="ARBA00023049"/>
    </source>
</evidence>
<dbReference type="InterPro" id="IPR026444">
    <property type="entry name" value="Secre_tail"/>
</dbReference>
<keyword evidence="8" id="KW-1015">Disulfide bond</keyword>
<dbReference type="InterPro" id="IPR008754">
    <property type="entry name" value="Peptidase_M43"/>
</dbReference>
<evidence type="ECO:0000256" key="1">
    <source>
        <dbReference type="ARBA" id="ARBA00008721"/>
    </source>
</evidence>
<accession>A0ABP8LTM7</accession>
<comment type="caution">
    <text evidence="10">The sequence shown here is derived from an EMBL/GenBank/DDBJ whole genome shotgun (WGS) entry which is preliminary data.</text>
</comment>
<proteinExistence type="inferred from homology"/>